<gene>
    <name evidence="2" type="ORF">I545_6875</name>
</gene>
<reference evidence="2 3" key="1">
    <citation type="submission" date="2013-12" db="EMBL/GenBank/DDBJ databases">
        <authorList>
            <person name="Brown-Elliot B."/>
            <person name="Wallace R."/>
            <person name="Lenaerts A."/>
            <person name="Ordway D."/>
            <person name="DeGroote M.A."/>
            <person name="Parker T."/>
            <person name="Sizemore C."/>
            <person name="Tallon L.J."/>
            <person name="Sadzewicz L.K."/>
            <person name="Sengamalay N."/>
            <person name="Fraser C.M."/>
            <person name="Hine E."/>
            <person name="Shefchek K.A."/>
            <person name="Das S.P."/>
            <person name="Tettelin H."/>
        </authorList>
    </citation>
    <scope>NUCLEOTIDE SEQUENCE [LARGE SCALE GENOMIC DNA]</scope>
    <source>
        <strain evidence="2 3">662</strain>
    </source>
</reference>
<evidence type="ECO:0000313" key="2">
    <source>
        <dbReference type="EMBL" id="ETZ96825.1"/>
    </source>
</evidence>
<dbReference type="Proteomes" id="UP000020561">
    <property type="component" value="Unassembled WGS sequence"/>
</dbReference>
<accession>X7XQK7</accession>
<dbReference type="Pfam" id="PF14230">
    <property type="entry name" value="DUF4333"/>
    <property type="match status" value="1"/>
</dbReference>
<dbReference type="InterPro" id="IPR025637">
    <property type="entry name" value="DUF4333"/>
</dbReference>
<dbReference type="EMBL" id="JAOA01000037">
    <property type="protein sequence ID" value="ETZ96825.1"/>
    <property type="molecule type" value="Genomic_DNA"/>
</dbReference>
<evidence type="ECO:0000259" key="1">
    <source>
        <dbReference type="Pfam" id="PF14230"/>
    </source>
</evidence>
<dbReference type="PATRIC" id="fig|1299326.3.peg.6600"/>
<organism evidence="2 3">
    <name type="scientific">Mycobacterium kansasii 662</name>
    <dbReference type="NCBI Taxonomy" id="1299326"/>
    <lineage>
        <taxon>Bacteria</taxon>
        <taxon>Bacillati</taxon>
        <taxon>Actinomycetota</taxon>
        <taxon>Actinomycetes</taxon>
        <taxon>Mycobacteriales</taxon>
        <taxon>Mycobacteriaceae</taxon>
        <taxon>Mycobacterium</taxon>
    </lineage>
</organism>
<name>X7XQK7_MYCKA</name>
<protein>
    <recommendedName>
        <fullName evidence="1">DUF4333 domain-containing protein</fullName>
    </recommendedName>
</protein>
<feature type="domain" description="DUF4333" evidence="1">
    <location>
        <begin position="7"/>
        <end position="44"/>
    </location>
</feature>
<comment type="caution">
    <text evidence="2">The sequence shown here is derived from an EMBL/GenBank/DDBJ whole genome shotgun (WGS) entry which is preliminary data.</text>
</comment>
<evidence type="ECO:0000313" key="3">
    <source>
        <dbReference type="Proteomes" id="UP000020561"/>
    </source>
</evidence>
<sequence length="52" mass="5891">MLVHRIVLVVGFWQPGFFVTTKLDVNKANSGVQQILTDEPTATGQERHRQRA</sequence>
<proteinExistence type="predicted"/>
<dbReference type="AlphaFoldDB" id="X7XQK7"/>